<dbReference type="Pfam" id="PF13466">
    <property type="entry name" value="STAS_2"/>
    <property type="match status" value="1"/>
</dbReference>
<evidence type="ECO:0000259" key="1">
    <source>
        <dbReference type="Pfam" id="PF13466"/>
    </source>
</evidence>
<feature type="domain" description="MlaB-like STAS" evidence="1">
    <location>
        <begin position="11"/>
        <end position="96"/>
    </location>
</feature>
<comment type="caution">
    <text evidence="2">The sequence shown here is derived from an EMBL/GenBank/DDBJ whole genome shotgun (WGS) entry which is preliminary data.</text>
</comment>
<dbReference type="SUPFAM" id="SSF52091">
    <property type="entry name" value="SpoIIaa-like"/>
    <property type="match status" value="1"/>
</dbReference>
<proteinExistence type="predicted"/>
<dbReference type="AlphaFoldDB" id="A0A6V8NAK1"/>
<evidence type="ECO:0000313" key="2">
    <source>
        <dbReference type="EMBL" id="GFO69642.1"/>
    </source>
</evidence>
<dbReference type="RefSeq" id="WP_183362215.1">
    <property type="nucleotide sequence ID" value="NZ_BLXZ01000006.1"/>
</dbReference>
<name>A0A6V8NAK1_9BACT</name>
<protein>
    <recommendedName>
        <fullName evidence="1">MlaB-like STAS domain-containing protein</fullName>
    </recommendedName>
</protein>
<gene>
    <name evidence="2" type="ORF">GMLC_32210</name>
</gene>
<dbReference type="EMBL" id="BLXZ01000006">
    <property type="protein sequence ID" value="GFO69642.1"/>
    <property type="molecule type" value="Genomic_DNA"/>
</dbReference>
<organism evidence="2 3">
    <name type="scientific">Geomonas limicola</name>
    <dbReference type="NCBI Taxonomy" id="2740186"/>
    <lineage>
        <taxon>Bacteria</taxon>
        <taxon>Pseudomonadati</taxon>
        <taxon>Thermodesulfobacteriota</taxon>
        <taxon>Desulfuromonadia</taxon>
        <taxon>Geobacterales</taxon>
        <taxon>Geobacteraceae</taxon>
        <taxon>Geomonas</taxon>
    </lineage>
</organism>
<dbReference type="Proteomes" id="UP000587586">
    <property type="component" value="Unassembled WGS sequence"/>
</dbReference>
<reference evidence="3" key="1">
    <citation type="submission" date="2020-06" db="EMBL/GenBank/DDBJ databases">
        <title>Draft genomic sequecing of Geomonas sp. Red745.</title>
        <authorList>
            <person name="Itoh H."/>
            <person name="Xu Z.X."/>
            <person name="Ushijima N."/>
            <person name="Masuda Y."/>
            <person name="Shiratori Y."/>
            <person name="Senoo K."/>
        </authorList>
    </citation>
    <scope>NUCLEOTIDE SEQUENCE [LARGE SCALE GENOMIC DNA]</scope>
    <source>
        <strain evidence="3">Red745</strain>
    </source>
</reference>
<sequence length="109" mass="11418">MQQTTSTPGKVVLTGAWTMDQAVEGLSFLALALQDQLEATPPPTSTEVDLSQVRELDACGCQLLAVFLENLKGNGILPVPHGLAPALFDTTRLLGFAGLLGAQDGPKET</sequence>
<dbReference type="InterPro" id="IPR058548">
    <property type="entry name" value="MlaB-like_STAS"/>
</dbReference>
<dbReference type="InterPro" id="IPR036513">
    <property type="entry name" value="STAS_dom_sf"/>
</dbReference>
<keyword evidence="3" id="KW-1185">Reference proteome</keyword>
<accession>A0A6V8NAK1</accession>
<evidence type="ECO:0000313" key="3">
    <source>
        <dbReference type="Proteomes" id="UP000587586"/>
    </source>
</evidence>